<evidence type="ECO:0000259" key="7">
    <source>
        <dbReference type="Pfam" id="PF10035"/>
    </source>
</evidence>
<evidence type="ECO:0000256" key="5">
    <source>
        <dbReference type="ARBA" id="ARBA00023136"/>
    </source>
</evidence>
<feature type="transmembrane region" description="Helical" evidence="6">
    <location>
        <begin position="164"/>
        <end position="191"/>
    </location>
</feature>
<dbReference type="EMBL" id="LBBT01000009">
    <property type="protein sequence ID" value="KKY02974.1"/>
    <property type="molecule type" value="Genomic_DNA"/>
</dbReference>
<dbReference type="AlphaFoldDB" id="A0A0M3DNE8"/>
<feature type="transmembrane region" description="Helical" evidence="6">
    <location>
        <begin position="61"/>
        <end position="78"/>
    </location>
</feature>
<evidence type="ECO:0000256" key="2">
    <source>
        <dbReference type="ARBA" id="ARBA00022475"/>
    </source>
</evidence>
<keyword evidence="2" id="KW-1003">Cell membrane</keyword>
<evidence type="ECO:0000313" key="8">
    <source>
        <dbReference type="EMBL" id="KKY02974.1"/>
    </source>
</evidence>
<dbReference type="InterPro" id="IPR051461">
    <property type="entry name" value="UPF0750_membrane"/>
</dbReference>
<dbReference type="RefSeq" id="WP_046821497.1">
    <property type="nucleotide sequence ID" value="NZ_LBBT01000009.1"/>
</dbReference>
<name>A0A0M3DNE8_9FIRM</name>
<feature type="transmembrane region" description="Helical" evidence="6">
    <location>
        <begin position="112"/>
        <end position="131"/>
    </location>
</feature>
<keyword evidence="4 6" id="KW-1133">Transmembrane helix</keyword>
<dbReference type="PANTHER" id="PTHR33545:SF5">
    <property type="entry name" value="UPF0750 MEMBRANE PROTEIN YITT"/>
    <property type="match status" value="1"/>
</dbReference>
<keyword evidence="5 6" id="KW-0472">Membrane</keyword>
<sequence>MSQVNNTLEENIALRYLVIIIGITISSIGINGFLKPAHLLGGGVAGLSVALNFVTHMNIGVLSFLINIPIFILGFIFLEKEFCITSLVNMILFSFILGITQNIGHYIPVNDVLLQTVYGGILGGVGLGIVFKAKSSLGGTDIIAAILKVKKNIAMKDTGLFMNFLIVCIGASLFGLELAMYTLIAMFLNVYSMNIVKDMMNNQKSVMLISSKSEEIAKCIMKDLIRGVTLIEAEGAYTHEKKQIIYCIVDSNEIPKIKDIALEHDKKAFISVNDVNEVKGRGFKEKYL</sequence>
<accession>A0A0M3DNE8</accession>
<comment type="caution">
    <text evidence="8">The sequence shown here is derived from an EMBL/GenBank/DDBJ whole genome shotgun (WGS) entry which is preliminary data.</text>
</comment>
<dbReference type="Proteomes" id="UP000034407">
    <property type="component" value="Unassembled WGS sequence"/>
</dbReference>
<dbReference type="Pfam" id="PF10035">
    <property type="entry name" value="DUF2179"/>
    <property type="match status" value="1"/>
</dbReference>
<organism evidence="8 9">
    <name type="scientific">Paraclostridium benzoelyticum</name>
    <dbReference type="NCBI Taxonomy" id="1629550"/>
    <lineage>
        <taxon>Bacteria</taxon>
        <taxon>Bacillati</taxon>
        <taxon>Bacillota</taxon>
        <taxon>Clostridia</taxon>
        <taxon>Peptostreptococcales</taxon>
        <taxon>Peptostreptococcaceae</taxon>
        <taxon>Paraclostridium</taxon>
    </lineage>
</organism>
<gene>
    <name evidence="8" type="ORF">VN21_00260</name>
</gene>
<evidence type="ECO:0000256" key="3">
    <source>
        <dbReference type="ARBA" id="ARBA00022692"/>
    </source>
</evidence>
<dbReference type="PANTHER" id="PTHR33545">
    <property type="entry name" value="UPF0750 MEMBRANE PROTEIN YITT-RELATED"/>
    <property type="match status" value="1"/>
</dbReference>
<reference evidence="8 9" key="1">
    <citation type="submission" date="2015-04" db="EMBL/GenBank/DDBJ databases">
        <title>Microcin producing Clostridium sp. JC272T.</title>
        <authorList>
            <person name="Jyothsna T."/>
            <person name="Sasikala C."/>
            <person name="Ramana C."/>
        </authorList>
    </citation>
    <scope>NUCLEOTIDE SEQUENCE [LARGE SCALE GENOMIC DNA]</scope>
    <source>
        <strain evidence="8 9">JC272</strain>
    </source>
</reference>
<comment type="subcellular location">
    <subcellularLocation>
        <location evidence="1">Cell membrane</location>
        <topology evidence="1">Multi-pass membrane protein</topology>
    </subcellularLocation>
</comment>
<feature type="domain" description="DUF2179" evidence="7">
    <location>
        <begin position="226"/>
        <end position="280"/>
    </location>
</feature>
<keyword evidence="9" id="KW-1185">Reference proteome</keyword>
<dbReference type="GO" id="GO:0005886">
    <property type="term" value="C:plasma membrane"/>
    <property type="evidence" value="ECO:0007669"/>
    <property type="project" value="UniProtKB-SubCell"/>
</dbReference>
<feature type="transmembrane region" description="Helical" evidence="6">
    <location>
        <begin position="12"/>
        <end position="30"/>
    </location>
</feature>
<dbReference type="Pfam" id="PF02588">
    <property type="entry name" value="YitT_membrane"/>
    <property type="match status" value="1"/>
</dbReference>
<dbReference type="PATRIC" id="fig|1629550.3.peg.7"/>
<evidence type="ECO:0000256" key="6">
    <source>
        <dbReference type="SAM" id="Phobius"/>
    </source>
</evidence>
<dbReference type="InterPro" id="IPR003740">
    <property type="entry name" value="YitT"/>
</dbReference>
<dbReference type="InterPro" id="IPR019264">
    <property type="entry name" value="DUF2179"/>
</dbReference>
<dbReference type="CDD" id="cd16380">
    <property type="entry name" value="YitT_C"/>
    <property type="match status" value="1"/>
</dbReference>
<dbReference type="OrthoDB" id="3180973at2"/>
<evidence type="ECO:0000313" key="9">
    <source>
        <dbReference type="Proteomes" id="UP000034407"/>
    </source>
</evidence>
<evidence type="ECO:0000256" key="4">
    <source>
        <dbReference type="ARBA" id="ARBA00022989"/>
    </source>
</evidence>
<proteinExistence type="predicted"/>
<dbReference type="Gene3D" id="3.30.70.120">
    <property type="match status" value="1"/>
</dbReference>
<dbReference type="PIRSF" id="PIRSF006483">
    <property type="entry name" value="Membrane_protein_YitT"/>
    <property type="match status" value="1"/>
</dbReference>
<protein>
    <submittedName>
        <fullName evidence="8">Membrane protein</fullName>
    </submittedName>
</protein>
<keyword evidence="3 6" id="KW-0812">Transmembrane</keyword>
<feature type="transmembrane region" description="Helical" evidence="6">
    <location>
        <begin position="84"/>
        <end position="100"/>
    </location>
</feature>
<evidence type="ECO:0000256" key="1">
    <source>
        <dbReference type="ARBA" id="ARBA00004651"/>
    </source>
</evidence>
<dbReference type="InterPro" id="IPR015867">
    <property type="entry name" value="N-reg_PII/ATP_PRibTrfase_C"/>
</dbReference>